<feature type="binding site" description="axial binding residue" evidence="12">
    <location>
        <position position="483"/>
    </location>
    <ligand>
        <name>heme</name>
        <dbReference type="ChEBI" id="CHEBI:30413"/>
    </ligand>
    <ligandPart>
        <name>Fe</name>
        <dbReference type="ChEBI" id="CHEBI:18248"/>
    </ligandPart>
</feature>
<gene>
    <name evidence="14" type="ORF">GNLVRS02_ARAD1D45628g</name>
</gene>
<dbReference type="PANTHER" id="PTHR24287">
    <property type="entry name" value="P450, PUTATIVE (EUROFUNG)-RELATED"/>
    <property type="match status" value="1"/>
</dbReference>
<dbReference type="Gene3D" id="1.10.630.10">
    <property type="entry name" value="Cytochrome P450"/>
    <property type="match status" value="1"/>
</dbReference>
<keyword evidence="9 12" id="KW-0408">Iron</keyword>
<evidence type="ECO:0000256" key="13">
    <source>
        <dbReference type="RuleBase" id="RU000461"/>
    </source>
</evidence>
<dbReference type="SUPFAM" id="SSF48264">
    <property type="entry name" value="Cytochrome P450"/>
    <property type="match status" value="1"/>
</dbReference>
<keyword evidence="5" id="KW-0812">Transmembrane</keyword>
<dbReference type="PRINTS" id="PR01239">
    <property type="entry name" value="EP450IICYP52"/>
</dbReference>
<sequence length="539" mass="60960">MVAIPESIRAHAEPALAFADAHGTLTRVILWVLAVPLLLGAFNTYKEYSYRSRSRKHGCDVPKYVSGFPFGIRTARLMYKAFKADEFVKGSAEQFYEYKANTVRLQNVGATSTVTMDPENIKAVLATQFKDFDLGARYPQFKPLLGDGIFTLSGNGWHHSRTLLRPQFTNEQVSRLQDIEHHIQILNELFTKKSAKGYFDAQDLFFKLTLDTATDFLFGESVDTLKMENGVANEKLVKANEFANAFNDGQVWLLYRAVAQSVYPLVTGPSFKKDIKVCQKFVEEYVDKALISANERDNDEKKKAAFENPNRYIFLDELTRETRDPVLMRDQAINILLAGRDTTAGTLSFSIARLVRHPDIFKKLREAVLTDFGTNTDNITFSTLKRCEYLKNFINEVLRFYPIVPVNARRANRDTTLPRGGGPDESKPVFIPKGDEVLYSTYALHHNINIWGPDVEEFKPERWENSKIPNWAYIPFNGGPRICLGQQFALTEVGYTLVRILQTFKEIRAPADAINQEIKQAASLTAAVAGGVHVQFIPA</sequence>
<dbReference type="GO" id="GO:0016020">
    <property type="term" value="C:membrane"/>
    <property type="evidence" value="ECO:0007669"/>
    <property type="project" value="UniProtKB-SubCell"/>
</dbReference>
<evidence type="ECO:0000256" key="1">
    <source>
        <dbReference type="ARBA" id="ARBA00001971"/>
    </source>
</evidence>
<reference evidence="14" key="2">
    <citation type="submission" date="2014-06" db="EMBL/GenBank/DDBJ databases">
        <title>The complete genome of Blastobotrys (Arxula) adeninivorans LS3 - a yeast of biotechnological interest.</title>
        <authorList>
            <person name="Kunze G."/>
            <person name="Gaillardin C."/>
            <person name="Czernicka M."/>
            <person name="Durrens P."/>
            <person name="Martin T."/>
            <person name="Boer E."/>
            <person name="Gabaldon T."/>
            <person name="Cruz J."/>
            <person name="Talla E."/>
            <person name="Marck C."/>
            <person name="Goffeau A."/>
            <person name="Barbe V."/>
            <person name="Baret P."/>
            <person name="Baronian K."/>
            <person name="Beier S."/>
            <person name="Bleykasten C."/>
            <person name="Bode R."/>
            <person name="Casaregola S."/>
            <person name="Despons L."/>
            <person name="Fairhead C."/>
            <person name="Giersberg M."/>
            <person name="Gierski P."/>
            <person name="Hahnel U."/>
            <person name="Hartmann A."/>
            <person name="Jankowska D."/>
            <person name="Jubin C."/>
            <person name="Jung P."/>
            <person name="Lafontaine I."/>
            <person name="Leh-Louis V."/>
            <person name="Lemaire M."/>
            <person name="Marcet-Houben M."/>
            <person name="Mascher M."/>
            <person name="Morel G."/>
            <person name="Richard G.-F."/>
            <person name="Riechen J."/>
            <person name="Sacerdot C."/>
            <person name="Sarkar A."/>
            <person name="Savel G."/>
            <person name="Schacherer J."/>
            <person name="Sherman D."/>
            <person name="Straub M.-L."/>
            <person name="Stein N."/>
            <person name="Thierry A."/>
            <person name="Trautwein-Schult A."/>
            <person name="Westhof E."/>
            <person name="Worch S."/>
            <person name="Dujon B."/>
            <person name="Souciet J.-L."/>
            <person name="Wincker P."/>
            <person name="Scholz U."/>
            <person name="Neuveglise N."/>
        </authorList>
    </citation>
    <scope>NUCLEOTIDE SEQUENCE</scope>
    <source>
        <strain evidence="14">LS3</strain>
    </source>
</reference>
<dbReference type="PRINTS" id="PR00385">
    <property type="entry name" value="P450"/>
</dbReference>
<evidence type="ECO:0000256" key="4">
    <source>
        <dbReference type="ARBA" id="ARBA00022617"/>
    </source>
</evidence>
<accession>A0A060TDP0</accession>
<dbReference type="GO" id="GO:0005506">
    <property type="term" value="F:iron ion binding"/>
    <property type="evidence" value="ECO:0007669"/>
    <property type="project" value="InterPro"/>
</dbReference>
<dbReference type="PRINTS" id="PR00464">
    <property type="entry name" value="EP450II"/>
</dbReference>
<name>A0A060TDP0_BLAAD</name>
<dbReference type="InterPro" id="IPR047146">
    <property type="entry name" value="Cyt_P450_E_CYP52_fungi"/>
</dbReference>
<dbReference type="InterPro" id="IPR017972">
    <property type="entry name" value="Cyt_P450_CS"/>
</dbReference>
<keyword evidence="4 12" id="KW-0349">Heme</keyword>
<dbReference type="AlphaFoldDB" id="A0A060TDP0"/>
<keyword evidence="10 13" id="KW-0503">Monooxygenase</keyword>
<evidence type="ECO:0000256" key="7">
    <source>
        <dbReference type="ARBA" id="ARBA00022989"/>
    </source>
</evidence>
<keyword evidence="11" id="KW-0472">Membrane</keyword>
<evidence type="ECO:0000256" key="12">
    <source>
        <dbReference type="PIRSR" id="PIRSR602402-1"/>
    </source>
</evidence>
<evidence type="ECO:0000313" key="14">
    <source>
        <dbReference type="EMBL" id="CDP38919.1"/>
    </source>
</evidence>
<protein>
    <submittedName>
        <fullName evidence="14">ARAD1D45628p</fullName>
    </submittedName>
</protein>
<keyword evidence="6 12" id="KW-0479">Metal-binding</keyword>
<proteinExistence type="inferred from homology"/>
<comment type="similarity">
    <text evidence="3 13">Belongs to the cytochrome P450 family.</text>
</comment>
<evidence type="ECO:0000256" key="9">
    <source>
        <dbReference type="ARBA" id="ARBA00023004"/>
    </source>
</evidence>
<evidence type="ECO:0000256" key="11">
    <source>
        <dbReference type="ARBA" id="ARBA00023136"/>
    </source>
</evidence>
<dbReference type="PhylomeDB" id="A0A060TDP0"/>
<comment type="cofactor">
    <cofactor evidence="1 12">
        <name>heme</name>
        <dbReference type="ChEBI" id="CHEBI:30413"/>
    </cofactor>
</comment>
<dbReference type="InterPro" id="IPR002974">
    <property type="entry name" value="Cyt_P450_E_CYP52_ascomycetes"/>
</dbReference>
<organism evidence="14">
    <name type="scientific">Blastobotrys adeninivorans</name>
    <name type="common">Yeast</name>
    <name type="synonym">Arxula adeninivorans</name>
    <dbReference type="NCBI Taxonomy" id="409370"/>
    <lineage>
        <taxon>Eukaryota</taxon>
        <taxon>Fungi</taxon>
        <taxon>Dikarya</taxon>
        <taxon>Ascomycota</taxon>
        <taxon>Saccharomycotina</taxon>
        <taxon>Dipodascomycetes</taxon>
        <taxon>Dipodascales</taxon>
        <taxon>Trichomonascaceae</taxon>
        <taxon>Blastobotrys</taxon>
    </lineage>
</organism>
<dbReference type="PROSITE" id="PS00086">
    <property type="entry name" value="CYTOCHROME_P450"/>
    <property type="match status" value="1"/>
</dbReference>
<evidence type="ECO:0000256" key="8">
    <source>
        <dbReference type="ARBA" id="ARBA00023002"/>
    </source>
</evidence>
<comment type="subcellular location">
    <subcellularLocation>
        <location evidence="2">Membrane</location>
    </subcellularLocation>
</comment>
<reference evidence="14" key="1">
    <citation type="submission" date="2014-02" db="EMBL/GenBank/DDBJ databases">
        <authorList>
            <person name="Genoscope - CEA"/>
        </authorList>
    </citation>
    <scope>NUCLEOTIDE SEQUENCE</scope>
    <source>
        <strain evidence="14">LS3</strain>
    </source>
</reference>
<evidence type="ECO:0000256" key="3">
    <source>
        <dbReference type="ARBA" id="ARBA00010617"/>
    </source>
</evidence>
<evidence type="ECO:0000256" key="2">
    <source>
        <dbReference type="ARBA" id="ARBA00004370"/>
    </source>
</evidence>
<dbReference type="InterPro" id="IPR001128">
    <property type="entry name" value="Cyt_P450"/>
</dbReference>
<dbReference type="GO" id="GO:0016712">
    <property type="term" value="F:oxidoreductase activity, acting on paired donors, with incorporation or reduction of molecular oxygen, reduced flavin or flavoprotein as one donor, and incorporation of one atom of oxygen"/>
    <property type="evidence" value="ECO:0007669"/>
    <property type="project" value="InterPro"/>
</dbReference>
<keyword evidence="7" id="KW-1133">Transmembrane helix</keyword>
<dbReference type="InterPro" id="IPR002402">
    <property type="entry name" value="Cyt_P450_E_grp-II"/>
</dbReference>
<evidence type="ECO:0000256" key="10">
    <source>
        <dbReference type="ARBA" id="ARBA00023033"/>
    </source>
</evidence>
<evidence type="ECO:0000256" key="6">
    <source>
        <dbReference type="ARBA" id="ARBA00022723"/>
    </source>
</evidence>
<dbReference type="Pfam" id="PF00067">
    <property type="entry name" value="p450"/>
    <property type="match status" value="1"/>
</dbReference>
<evidence type="ECO:0000256" key="5">
    <source>
        <dbReference type="ARBA" id="ARBA00022692"/>
    </source>
</evidence>
<dbReference type="PANTHER" id="PTHR24287:SF1">
    <property type="entry name" value="P450, PUTATIVE (EUROFUNG)-RELATED"/>
    <property type="match status" value="1"/>
</dbReference>
<keyword evidence="8 13" id="KW-0560">Oxidoreductase</keyword>
<dbReference type="GO" id="GO:0020037">
    <property type="term" value="F:heme binding"/>
    <property type="evidence" value="ECO:0007669"/>
    <property type="project" value="InterPro"/>
</dbReference>
<dbReference type="InterPro" id="IPR036396">
    <property type="entry name" value="Cyt_P450_sf"/>
</dbReference>
<dbReference type="CDD" id="cd11063">
    <property type="entry name" value="CYP52"/>
    <property type="match status" value="1"/>
</dbReference>
<dbReference type="EMBL" id="HG937694">
    <property type="protein sequence ID" value="CDP38919.1"/>
    <property type="molecule type" value="Genomic_DNA"/>
</dbReference>